<reference evidence="3 4" key="1">
    <citation type="submission" date="2011-04" db="EMBL/GenBank/DDBJ databases">
        <authorList>
            <person name="Muzny D."/>
            <person name="Qin X."/>
            <person name="Deng J."/>
            <person name="Jiang H."/>
            <person name="Liu Y."/>
            <person name="Qu J."/>
            <person name="Song X.-Z."/>
            <person name="Zhang L."/>
            <person name="Thornton R."/>
            <person name="Coyle M."/>
            <person name="Francisco L."/>
            <person name="Jackson L."/>
            <person name="Javaid M."/>
            <person name="Korchina V."/>
            <person name="Kovar C."/>
            <person name="Mata R."/>
            <person name="Mathew T."/>
            <person name="Ngo R."/>
            <person name="Nguyen L."/>
            <person name="Nguyen N."/>
            <person name="Okwuonu G."/>
            <person name="Ongeri F."/>
            <person name="Pham C."/>
            <person name="Simmons D."/>
            <person name="Wilczek-Boney K."/>
            <person name="Hale W."/>
            <person name="Jakkamsetti A."/>
            <person name="Pham P."/>
            <person name="Ruth R."/>
            <person name="San Lucas F."/>
            <person name="Warren J."/>
            <person name="Zhang J."/>
            <person name="Zhao Z."/>
            <person name="Zhou C."/>
            <person name="Zhu D."/>
            <person name="Lee S."/>
            <person name="Bess C."/>
            <person name="Blankenburg K."/>
            <person name="Forbes L."/>
            <person name="Fu Q."/>
            <person name="Gubbala S."/>
            <person name="Hirani K."/>
            <person name="Jayaseelan J.C."/>
            <person name="Lara F."/>
            <person name="Munidasa M."/>
            <person name="Palculict T."/>
            <person name="Patil S."/>
            <person name="Pu L.-L."/>
            <person name="Saada N."/>
            <person name="Tang L."/>
            <person name="Weissenberger G."/>
            <person name="Zhu Y."/>
            <person name="Hemphill L."/>
            <person name="Shang Y."/>
            <person name="Youmans B."/>
            <person name="Ayvaz T."/>
            <person name="Ross M."/>
            <person name="Santibanez J."/>
            <person name="Aqrawi P."/>
            <person name="Gross S."/>
            <person name="Joshi V."/>
            <person name="Fowler G."/>
            <person name="Nazareth L."/>
            <person name="Reid J."/>
            <person name="Worley K."/>
            <person name="Petrosino J."/>
            <person name="Highlander S."/>
            <person name="Gibbs R."/>
        </authorList>
    </citation>
    <scope>NUCLEOTIDE SEQUENCE [LARGE SCALE GENOMIC DNA]</scope>
    <source>
        <strain evidence="3 4">DSM 2778</strain>
    </source>
</reference>
<dbReference type="GO" id="GO:0043683">
    <property type="term" value="P:type IV pilus assembly"/>
    <property type="evidence" value="ECO:0007669"/>
    <property type="project" value="InterPro"/>
</dbReference>
<dbReference type="STRING" id="888060.HMPREF9081_0807"/>
<dbReference type="OrthoDB" id="1666432at2"/>
<protein>
    <recommendedName>
        <fullName evidence="5">Type IV pilus assembly protein PilO</fullName>
    </recommendedName>
</protein>
<keyword evidence="4" id="KW-1185">Reference proteome</keyword>
<keyword evidence="1" id="KW-0175">Coiled coil</keyword>
<dbReference type="Gene3D" id="3.30.70.60">
    <property type="match status" value="1"/>
</dbReference>
<accession>F5RKM2</accession>
<evidence type="ECO:0008006" key="5">
    <source>
        <dbReference type="Google" id="ProtNLM"/>
    </source>
</evidence>
<dbReference type="eggNOG" id="COG3167">
    <property type="taxonomic scope" value="Bacteria"/>
</dbReference>
<dbReference type="RefSeq" id="WP_006305685.1">
    <property type="nucleotide sequence ID" value="NZ_GL892076.1"/>
</dbReference>
<dbReference type="HOGENOM" id="CLU_1407888_0_0_9"/>
<keyword evidence="2" id="KW-0472">Membrane</keyword>
<dbReference type="GO" id="GO:0043107">
    <property type="term" value="P:type IV pilus-dependent motility"/>
    <property type="evidence" value="ECO:0007669"/>
    <property type="project" value="InterPro"/>
</dbReference>
<dbReference type="Pfam" id="PF04350">
    <property type="entry name" value="PilO"/>
    <property type="match status" value="1"/>
</dbReference>
<organism evidence="3 4">
    <name type="scientific">Centipeda periodontii DSM 2778</name>
    <dbReference type="NCBI Taxonomy" id="888060"/>
    <lineage>
        <taxon>Bacteria</taxon>
        <taxon>Bacillati</taxon>
        <taxon>Bacillota</taxon>
        <taxon>Negativicutes</taxon>
        <taxon>Selenomonadales</taxon>
        <taxon>Selenomonadaceae</taxon>
        <taxon>Centipeda</taxon>
    </lineage>
</organism>
<dbReference type="EMBL" id="AFHQ01000025">
    <property type="protein sequence ID" value="EGK60950.1"/>
    <property type="molecule type" value="Genomic_DNA"/>
</dbReference>
<comment type="caution">
    <text evidence="3">The sequence shown here is derived from an EMBL/GenBank/DDBJ whole genome shotgun (WGS) entry which is preliminary data.</text>
</comment>
<gene>
    <name evidence="3" type="ORF">HMPREF9081_0807</name>
</gene>
<evidence type="ECO:0000256" key="1">
    <source>
        <dbReference type="SAM" id="Coils"/>
    </source>
</evidence>
<dbReference type="InterPro" id="IPR007445">
    <property type="entry name" value="PilO"/>
</dbReference>
<proteinExistence type="predicted"/>
<dbReference type="AlphaFoldDB" id="F5RKM2"/>
<evidence type="ECO:0000256" key="2">
    <source>
        <dbReference type="SAM" id="Phobius"/>
    </source>
</evidence>
<dbReference type="Proteomes" id="UP000004067">
    <property type="component" value="Unassembled WGS sequence"/>
</dbReference>
<evidence type="ECO:0000313" key="3">
    <source>
        <dbReference type="EMBL" id="EGK60950.1"/>
    </source>
</evidence>
<keyword evidence="2" id="KW-0812">Transmembrane</keyword>
<sequence>MDRFSVRQRIEIALIWAIGLLLLYLFVVSPVITAEHAAARAEREAAEAELARVDAYQRLLLTDERAEPKLRARQARLADALPEERGQGRFIHAVELLARRNNVTVVSFAPQPPETVGEIIIQPIELKFRGTYFDVLSFLHAVQEGERSVRFGSFSITAEGNEMHGVLLLHIAAHAAAEP</sequence>
<name>F5RKM2_9FIRM</name>
<feature type="coiled-coil region" evidence="1">
    <location>
        <begin position="31"/>
        <end position="58"/>
    </location>
</feature>
<keyword evidence="2" id="KW-1133">Transmembrane helix</keyword>
<dbReference type="InterPro" id="IPR014717">
    <property type="entry name" value="Transl_elong_EF1B/ribsomal_bS6"/>
</dbReference>
<feature type="transmembrane region" description="Helical" evidence="2">
    <location>
        <begin position="12"/>
        <end position="32"/>
    </location>
</feature>
<evidence type="ECO:0000313" key="4">
    <source>
        <dbReference type="Proteomes" id="UP000004067"/>
    </source>
</evidence>